<dbReference type="Proteomes" id="UP000499080">
    <property type="component" value="Unassembled WGS sequence"/>
</dbReference>
<proteinExistence type="predicted"/>
<dbReference type="EMBL" id="BGPR01015891">
    <property type="protein sequence ID" value="GBN71022.1"/>
    <property type="molecule type" value="Genomic_DNA"/>
</dbReference>
<reference evidence="1 2" key="1">
    <citation type="journal article" date="2019" name="Sci. Rep.">
        <title>Orb-weaving spider Araneus ventricosus genome elucidates the spidroin gene catalogue.</title>
        <authorList>
            <person name="Kono N."/>
            <person name="Nakamura H."/>
            <person name="Ohtoshi R."/>
            <person name="Moran D.A.P."/>
            <person name="Shinohara A."/>
            <person name="Yoshida Y."/>
            <person name="Fujiwara M."/>
            <person name="Mori M."/>
            <person name="Tomita M."/>
            <person name="Arakawa K."/>
        </authorList>
    </citation>
    <scope>NUCLEOTIDE SEQUENCE [LARGE SCALE GENOMIC DNA]</scope>
</reference>
<evidence type="ECO:0000313" key="2">
    <source>
        <dbReference type="Proteomes" id="UP000499080"/>
    </source>
</evidence>
<dbReference type="AlphaFoldDB" id="A0A4Y2R5N1"/>
<sequence length="93" mass="10265">MSANSLWSLKSRTALPVLSARLSTCVAEWSRSSSTVTSVYNLRADVSRCSAVVSGAEQLSQSSLSDCHLRCREWVEVPFFSHISVQPIREKSC</sequence>
<gene>
    <name evidence="1" type="ORF">AVEN_94987_1</name>
</gene>
<accession>A0A4Y2R5N1</accession>
<keyword evidence="2" id="KW-1185">Reference proteome</keyword>
<protein>
    <submittedName>
        <fullName evidence="1">Uncharacterized protein</fullName>
    </submittedName>
</protein>
<comment type="caution">
    <text evidence="1">The sequence shown here is derived from an EMBL/GenBank/DDBJ whole genome shotgun (WGS) entry which is preliminary data.</text>
</comment>
<name>A0A4Y2R5N1_ARAVE</name>
<evidence type="ECO:0000313" key="1">
    <source>
        <dbReference type="EMBL" id="GBN71022.1"/>
    </source>
</evidence>
<organism evidence="1 2">
    <name type="scientific">Araneus ventricosus</name>
    <name type="common">Orbweaver spider</name>
    <name type="synonym">Epeira ventricosa</name>
    <dbReference type="NCBI Taxonomy" id="182803"/>
    <lineage>
        <taxon>Eukaryota</taxon>
        <taxon>Metazoa</taxon>
        <taxon>Ecdysozoa</taxon>
        <taxon>Arthropoda</taxon>
        <taxon>Chelicerata</taxon>
        <taxon>Arachnida</taxon>
        <taxon>Araneae</taxon>
        <taxon>Araneomorphae</taxon>
        <taxon>Entelegynae</taxon>
        <taxon>Araneoidea</taxon>
        <taxon>Araneidae</taxon>
        <taxon>Araneus</taxon>
    </lineage>
</organism>